<dbReference type="GO" id="GO:0005886">
    <property type="term" value="C:plasma membrane"/>
    <property type="evidence" value="ECO:0007669"/>
    <property type="project" value="TreeGrafter"/>
</dbReference>
<comment type="subcellular location">
    <subcellularLocation>
        <location evidence="1">Membrane</location>
        <topology evidence="1">Multi-pass membrane protein</topology>
    </subcellularLocation>
</comment>
<feature type="non-terminal residue" evidence="7">
    <location>
        <position position="288"/>
    </location>
</feature>
<feature type="transmembrane region" description="Helical" evidence="6">
    <location>
        <begin position="150"/>
        <end position="168"/>
    </location>
</feature>
<dbReference type="PANTHER" id="PTHR11706">
    <property type="entry name" value="SOLUTE CARRIER PROTEIN FAMILY 11 MEMBER"/>
    <property type="match status" value="1"/>
</dbReference>
<dbReference type="GO" id="GO:0015086">
    <property type="term" value="F:cadmium ion transmembrane transporter activity"/>
    <property type="evidence" value="ECO:0007669"/>
    <property type="project" value="TreeGrafter"/>
</dbReference>
<gene>
    <name evidence="7" type="ORF">A2W14_05185</name>
</gene>
<keyword evidence="4 6" id="KW-1133">Transmembrane helix</keyword>
<evidence type="ECO:0000256" key="1">
    <source>
        <dbReference type="ARBA" id="ARBA00004141"/>
    </source>
</evidence>
<evidence type="ECO:0000256" key="3">
    <source>
        <dbReference type="ARBA" id="ARBA00022692"/>
    </source>
</evidence>
<evidence type="ECO:0000256" key="4">
    <source>
        <dbReference type="ARBA" id="ARBA00022989"/>
    </source>
</evidence>
<sequence length="288" mass="31625">MKEFFAKYRRRILIFLAVFGPATIAAVSDNDAAGVATYSMAGARLGYPILFVLGIITILLGVTQEMGIRLALVSRKGLADHIRENHGLKVAVLMFLCLFIANVGTIATNISAVKTSSTILHIPPYVAIIAVIILAFLFVTRGNFRFNQNIMLLVSLFYLTYIFSAFLAKPDWLLAVSNLIFPHGVKFSLTYIKDYFIIGLGVLGTTITPWGQFFISSFAFDKKIEVDKLKYSQLETYSGAFLTDFFSFFMIVATAATLFMHGIPLESGEQAAMAIAPFAGESASTIFA</sequence>
<comment type="caution">
    <text evidence="7">The sequence shown here is derived from an EMBL/GenBank/DDBJ whole genome shotgun (WGS) entry which is preliminary data.</text>
</comment>
<name>A0A1F5YQR8_9BACT</name>
<keyword evidence="2" id="KW-0813">Transport</keyword>
<evidence type="ECO:0000256" key="2">
    <source>
        <dbReference type="ARBA" id="ARBA00022448"/>
    </source>
</evidence>
<keyword evidence="5 6" id="KW-0472">Membrane</keyword>
<dbReference type="Pfam" id="PF01566">
    <property type="entry name" value="Nramp"/>
    <property type="match status" value="1"/>
</dbReference>
<keyword evidence="3 6" id="KW-0812">Transmembrane</keyword>
<dbReference type="Proteomes" id="UP000176665">
    <property type="component" value="Unassembled WGS sequence"/>
</dbReference>
<dbReference type="GO" id="GO:0005384">
    <property type="term" value="F:manganese ion transmembrane transporter activity"/>
    <property type="evidence" value="ECO:0007669"/>
    <property type="project" value="TreeGrafter"/>
</dbReference>
<dbReference type="EMBL" id="MFJA01000068">
    <property type="protein sequence ID" value="OGG02252.1"/>
    <property type="molecule type" value="Genomic_DNA"/>
</dbReference>
<evidence type="ECO:0000256" key="5">
    <source>
        <dbReference type="ARBA" id="ARBA00023136"/>
    </source>
</evidence>
<reference evidence="7 8" key="1">
    <citation type="journal article" date="2016" name="Nat. Commun.">
        <title>Thousands of microbial genomes shed light on interconnected biogeochemical processes in an aquifer system.</title>
        <authorList>
            <person name="Anantharaman K."/>
            <person name="Brown C.T."/>
            <person name="Hug L.A."/>
            <person name="Sharon I."/>
            <person name="Castelle C.J."/>
            <person name="Probst A.J."/>
            <person name="Thomas B.C."/>
            <person name="Singh A."/>
            <person name="Wilkins M.J."/>
            <person name="Karaoz U."/>
            <person name="Brodie E.L."/>
            <person name="Williams K.H."/>
            <person name="Hubbard S.S."/>
            <person name="Banfield J.F."/>
        </authorList>
    </citation>
    <scope>NUCLEOTIDE SEQUENCE [LARGE SCALE GENOMIC DNA]</scope>
</reference>
<evidence type="ECO:0000313" key="7">
    <source>
        <dbReference type="EMBL" id="OGG02252.1"/>
    </source>
</evidence>
<proteinExistence type="predicted"/>
<feature type="transmembrane region" description="Helical" evidence="6">
    <location>
        <begin position="195"/>
        <end position="220"/>
    </location>
</feature>
<feature type="transmembrane region" description="Helical" evidence="6">
    <location>
        <begin position="49"/>
        <end position="72"/>
    </location>
</feature>
<evidence type="ECO:0008006" key="9">
    <source>
        <dbReference type="Google" id="ProtNLM"/>
    </source>
</evidence>
<organism evidence="7 8">
    <name type="scientific">Candidatus Gottesmanbacteria bacterium RBG_16_37_8</name>
    <dbReference type="NCBI Taxonomy" id="1798371"/>
    <lineage>
        <taxon>Bacteria</taxon>
        <taxon>Candidatus Gottesmaniibacteriota</taxon>
    </lineage>
</organism>
<evidence type="ECO:0000256" key="6">
    <source>
        <dbReference type="SAM" id="Phobius"/>
    </source>
</evidence>
<dbReference type="AlphaFoldDB" id="A0A1F5YQR8"/>
<protein>
    <recommendedName>
        <fullName evidence="9">Mn transporter</fullName>
    </recommendedName>
</protein>
<evidence type="ECO:0000313" key="8">
    <source>
        <dbReference type="Proteomes" id="UP000176665"/>
    </source>
</evidence>
<feature type="transmembrane region" description="Helical" evidence="6">
    <location>
        <begin position="92"/>
        <end position="113"/>
    </location>
</feature>
<dbReference type="PANTHER" id="PTHR11706:SF33">
    <property type="entry name" value="NATURAL RESISTANCE-ASSOCIATED MACROPHAGE PROTEIN 2"/>
    <property type="match status" value="1"/>
</dbReference>
<feature type="transmembrane region" description="Helical" evidence="6">
    <location>
        <begin position="119"/>
        <end position="138"/>
    </location>
</feature>
<dbReference type="GO" id="GO:0034755">
    <property type="term" value="P:iron ion transmembrane transport"/>
    <property type="evidence" value="ECO:0007669"/>
    <property type="project" value="TreeGrafter"/>
</dbReference>
<accession>A0A1F5YQR8</accession>
<dbReference type="STRING" id="1798371.A2W14_05185"/>
<dbReference type="InterPro" id="IPR001046">
    <property type="entry name" value="NRAMP_fam"/>
</dbReference>
<feature type="transmembrane region" description="Helical" evidence="6">
    <location>
        <begin position="241"/>
        <end position="263"/>
    </location>
</feature>